<evidence type="ECO:0000313" key="3">
    <source>
        <dbReference type="EMBL" id="GHP13399.1"/>
    </source>
</evidence>
<evidence type="ECO:0000259" key="2">
    <source>
        <dbReference type="Pfam" id="PF19087"/>
    </source>
</evidence>
<dbReference type="Proteomes" id="UP000604765">
    <property type="component" value="Unassembled WGS sequence"/>
</dbReference>
<dbReference type="InterPro" id="IPR044081">
    <property type="entry name" value="DUF5776"/>
</dbReference>
<dbReference type="EMBL" id="BNJR01000007">
    <property type="protein sequence ID" value="GHP13399.1"/>
    <property type="molecule type" value="Genomic_DNA"/>
</dbReference>
<dbReference type="Pfam" id="PF19087">
    <property type="entry name" value="DUF5776"/>
    <property type="match status" value="1"/>
</dbReference>
<keyword evidence="4" id="KW-1185">Reference proteome</keyword>
<proteinExistence type="predicted"/>
<evidence type="ECO:0000256" key="1">
    <source>
        <dbReference type="SAM" id="MobiDB-lite"/>
    </source>
</evidence>
<sequence>MSKFRQVLGVCIGALLIGMGAISTNHDLTKPDIAFADNTTTDPHSNDSITNPVNWNDWQKNPQVRYALDGSLKQNGTTYEASRGMSYSWDSAGDTIASLNLKEPYQITFNRFPTTDFNDFKIWDLSVNGVSIPDNQISITADQNNASTIRSTFSLPSGIPQTMSSDSPDQSLRVVLKYKAPYRNGAGPSREFLAVATVPQVIRIFYKDAKTGKDLKQPITLGTGMKIDAAIKDPIVAPHINGYTLKTQDSIQHLTAEVDPQLKLKTIRDYIESVQSGLPDAQYEEIAKSEAQFFQDVVGGIPLRDSIFGYVNNRDNEGNPFNVDIYKMLATKTSQFKNGNSVTGLSLSTVPQAIVFWYDQNTTPQPAPNPTTPNSSPQAQLAPTPTPKSNGDDKAANDNPTTNDNPVTDAKNANETVLATDAVEKGSVVYATKKIYLYQQRTFKKSQRIATYPKQKRVSRPMFVVTGYAHSKGGALRYKVRDVNHHSKTAGKKGYITANHKYVVNAYYKTMPKNKRITVINPKGVHVYKNQNLTKQAKTYKKGSHLRVKKLVKHNLTTRYQLTNGYYVTANKKLVSQGDY</sequence>
<accession>A0ABQ3VZS6</accession>
<name>A0ABQ3VZS6_9LACO</name>
<gene>
    <name evidence="3" type="ORF">YK48G_08240</name>
</gene>
<feature type="domain" description="DUF5776" evidence="2">
    <location>
        <begin position="507"/>
        <end position="575"/>
    </location>
</feature>
<feature type="region of interest" description="Disordered" evidence="1">
    <location>
        <begin position="360"/>
        <end position="410"/>
    </location>
</feature>
<organism evidence="3 4">
    <name type="scientific">Lentilactobacillus fungorum</name>
    <dbReference type="NCBI Taxonomy" id="2201250"/>
    <lineage>
        <taxon>Bacteria</taxon>
        <taxon>Bacillati</taxon>
        <taxon>Bacillota</taxon>
        <taxon>Bacilli</taxon>
        <taxon>Lactobacillales</taxon>
        <taxon>Lactobacillaceae</taxon>
        <taxon>Lentilactobacillus</taxon>
    </lineage>
</organism>
<comment type="caution">
    <text evidence="3">The sequence shown here is derived from an EMBL/GenBank/DDBJ whole genome shotgun (WGS) entry which is preliminary data.</text>
</comment>
<protein>
    <recommendedName>
        <fullName evidence="2">DUF5776 domain-containing protein</fullName>
    </recommendedName>
</protein>
<evidence type="ECO:0000313" key="4">
    <source>
        <dbReference type="Proteomes" id="UP000604765"/>
    </source>
</evidence>
<feature type="compositionally biased region" description="Low complexity" evidence="1">
    <location>
        <begin position="397"/>
        <end position="410"/>
    </location>
</feature>
<reference evidence="3 4" key="1">
    <citation type="journal article" date="2021" name="Int. J. Syst. Evol. Microbiol.">
        <title>Lentilactobacillus fungorum sp. nov., isolated from spent mushroom substrates.</title>
        <authorList>
            <person name="Tohno M."/>
            <person name="Tanizawa Y."/>
            <person name="Kojima Y."/>
            <person name="Sakamoto M."/>
            <person name="Ohkuma M."/>
            <person name="Kobayashi H."/>
        </authorList>
    </citation>
    <scope>NUCLEOTIDE SEQUENCE [LARGE SCALE GENOMIC DNA]</scope>
    <source>
        <strain evidence="3 4">YK48G</strain>
    </source>
</reference>